<dbReference type="GO" id="GO:0009691">
    <property type="term" value="P:cytokinin biosynthetic process"/>
    <property type="evidence" value="ECO:0007669"/>
    <property type="project" value="UniProtKB-KW"/>
</dbReference>
<dbReference type="InterPro" id="IPR044670">
    <property type="entry name" value="SOFL"/>
</dbReference>
<gene>
    <name evidence="8" type="ORF">DKX38_024985</name>
</gene>
<feature type="region of interest" description="Disordered" evidence="7">
    <location>
        <begin position="108"/>
        <end position="131"/>
    </location>
</feature>
<feature type="region of interest" description="Disordered" evidence="7">
    <location>
        <begin position="26"/>
        <end position="78"/>
    </location>
</feature>
<feature type="compositionally biased region" description="Acidic residues" evidence="7">
    <location>
        <begin position="49"/>
        <end position="63"/>
    </location>
</feature>
<accession>A0A5N5JPN2</accession>
<protein>
    <submittedName>
        <fullName evidence="8">Uncharacterized protein</fullName>
    </submittedName>
</protein>
<evidence type="ECO:0000256" key="6">
    <source>
        <dbReference type="ARBA" id="ARBA00024199"/>
    </source>
</evidence>
<reference evidence="9" key="1">
    <citation type="journal article" date="2019" name="Gigascience">
        <title>De novo genome assembly of the endangered Acer yangbiense, a plant species with extremely small populations endemic to Yunnan Province, China.</title>
        <authorList>
            <person name="Yang J."/>
            <person name="Wariss H.M."/>
            <person name="Tao L."/>
            <person name="Zhang R."/>
            <person name="Yun Q."/>
            <person name="Hollingsworth P."/>
            <person name="Dao Z."/>
            <person name="Luo G."/>
            <person name="Guo H."/>
            <person name="Ma Y."/>
            <person name="Sun W."/>
        </authorList>
    </citation>
    <scope>NUCLEOTIDE SEQUENCE [LARGE SCALE GENOMIC DNA]</scope>
    <source>
        <strain evidence="9">cv. br00</strain>
    </source>
</reference>
<comment type="similarity">
    <text evidence="6">Belongs to the SOFL plant protein family.</text>
</comment>
<evidence type="ECO:0000256" key="2">
    <source>
        <dbReference type="ARBA" id="ARBA00022490"/>
    </source>
</evidence>
<dbReference type="GO" id="GO:0005737">
    <property type="term" value="C:cytoplasm"/>
    <property type="evidence" value="ECO:0007669"/>
    <property type="project" value="UniProtKB-SubCell"/>
</dbReference>
<dbReference type="Proteomes" id="UP000326939">
    <property type="component" value="Chromosome 16"/>
</dbReference>
<organism evidence="8 9">
    <name type="scientific">Salix brachista</name>
    <dbReference type="NCBI Taxonomy" id="2182728"/>
    <lineage>
        <taxon>Eukaryota</taxon>
        <taxon>Viridiplantae</taxon>
        <taxon>Streptophyta</taxon>
        <taxon>Embryophyta</taxon>
        <taxon>Tracheophyta</taxon>
        <taxon>Spermatophyta</taxon>
        <taxon>Magnoliopsida</taxon>
        <taxon>eudicotyledons</taxon>
        <taxon>Gunneridae</taxon>
        <taxon>Pentapetalae</taxon>
        <taxon>rosids</taxon>
        <taxon>fabids</taxon>
        <taxon>Malpighiales</taxon>
        <taxon>Salicaceae</taxon>
        <taxon>Saliceae</taxon>
        <taxon>Salix</taxon>
    </lineage>
</organism>
<proteinExistence type="inferred from homology"/>
<keyword evidence="2" id="KW-0963">Cytoplasm</keyword>
<keyword evidence="9" id="KW-1185">Reference proteome</keyword>
<name>A0A5N5JPN2_9ROSI</name>
<feature type="compositionally biased region" description="Basic and acidic residues" evidence="7">
    <location>
        <begin position="111"/>
        <end position="123"/>
    </location>
</feature>
<evidence type="ECO:0000256" key="7">
    <source>
        <dbReference type="SAM" id="MobiDB-lite"/>
    </source>
</evidence>
<dbReference type="GO" id="GO:0009736">
    <property type="term" value="P:cytokinin-activated signaling pathway"/>
    <property type="evidence" value="ECO:0007669"/>
    <property type="project" value="UniProtKB-KW"/>
</dbReference>
<dbReference type="AlphaFoldDB" id="A0A5N5JPN2"/>
<comment type="subcellular location">
    <subcellularLocation>
        <location evidence="1">Cytoplasm</location>
    </subcellularLocation>
</comment>
<evidence type="ECO:0000256" key="5">
    <source>
        <dbReference type="ARBA" id="ARBA00023242"/>
    </source>
</evidence>
<sequence length="229" mass="25761">MNFLASECSADCESGWTLYLEQSFLSNPNSKHRNKTGSGYCSKGKSTEEESEEEEEDEEEEDLSMVSDASSGPPHFHEDESYFNYGNDYFYPSHKNTKLLNIGASFRQKKKENGRQSIHKQDQDLPPFLDDTASSPAFNFSKNNFALSNNSQASMVETVFDYSRISSATHFQGRSTFQDHIGFIHPSLSGNKLQNNQLSGLKGRVMYDDTSCEVALKETKQRGLPNVTT</sequence>
<keyword evidence="3" id="KW-0203">Cytokinin biosynthesis</keyword>
<evidence type="ECO:0000256" key="1">
    <source>
        <dbReference type="ARBA" id="ARBA00004496"/>
    </source>
</evidence>
<dbReference type="PANTHER" id="PTHR33347:SF1">
    <property type="entry name" value="PROTEIN SOB FIVE-LIKE 5"/>
    <property type="match status" value="1"/>
</dbReference>
<evidence type="ECO:0000313" key="8">
    <source>
        <dbReference type="EMBL" id="KAB5520666.1"/>
    </source>
</evidence>
<keyword evidence="5" id="KW-0539">Nucleus</keyword>
<dbReference type="EMBL" id="VDCV01000016">
    <property type="protein sequence ID" value="KAB5520666.1"/>
    <property type="molecule type" value="Genomic_DNA"/>
</dbReference>
<evidence type="ECO:0000256" key="3">
    <source>
        <dbReference type="ARBA" id="ARBA00022712"/>
    </source>
</evidence>
<comment type="caution">
    <text evidence="8">The sequence shown here is derived from an EMBL/GenBank/DDBJ whole genome shotgun (WGS) entry which is preliminary data.</text>
</comment>
<dbReference type="PANTHER" id="PTHR33347">
    <property type="entry name" value="OSJNBA0091C07.3 PROTEIN"/>
    <property type="match status" value="1"/>
</dbReference>
<evidence type="ECO:0000256" key="4">
    <source>
        <dbReference type="ARBA" id="ARBA00022864"/>
    </source>
</evidence>
<keyword evidence="4" id="KW-0932">Cytokinin signaling pathway</keyword>
<evidence type="ECO:0000313" key="9">
    <source>
        <dbReference type="Proteomes" id="UP000326939"/>
    </source>
</evidence>